<dbReference type="PRINTS" id="PR00813">
    <property type="entry name" value="BCTERIALGSPG"/>
</dbReference>
<dbReference type="GO" id="GO:0015628">
    <property type="term" value="P:protein secretion by the type II secretion system"/>
    <property type="evidence" value="ECO:0007669"/>
    <property type="project" value="InterPro"/>
</dbReference>
<dbReference type="InterPro" id="IPR045584">
    <property type="entry name" value="Pilin-like"/>
</dbReference>
<dbReference type="InterPro" id="IPR000983">
    <property type="entry name" value="Bac_GSPG_pilin"/>
</dbReference>
<evidence type="ECO:0000313" key="4">
    <source>
        <dbReference type="Proteomes" id="UP000178690"/>
    </source>
</evidence>
<comment type="caution">
    <text evidence="3">The sequence shown here is derived from an EMBL/GenBank/DDBJ whole genome shotgun (WGS) entry which is preliminary data.</text>
</comment>
<dbReference type="PANTHER" id="PTHR30093">
    <property type="entry name" value="GENERAL SECRETION PATHWAY PROTEIN G"/>
    <property type="match status" value="1"/>
</dbReference>
<keyword evidence="1" id="KW-0488">Methylation</keyword>
<evidence type="ECO:0000313" key="3">
    <source>
        <dbReference type="EMBL" id="OHA48640.1"/>
    </source>
</evidence>
<dbReference type="NCBIfam" id="TIGR02532">
    <property type="entry name" value="IV_pilin_GFxxxE"/>
    <property type="match status" value="1"/>
</dbReference>
<dbReference type="Proteomes" id="UP000178690">
    <property type="component" value="Unassembled WGS sequence"/>
</dbReference>
<evidence type="ECO:0000256" key="2">
    <source>
        <dbReference type="SAM" id="Phobius"/>
    </source>
</evidence>
<dbReference type="Pfam" id="PF07963">
    <property type="entry name" value="N_methyl"/>
    <property type="match status" value="1"/>
</dbReference>
<name>A0A1G2PJY9_TERXR</name>
<evidence type="ECO:0008006" key="5">
    <source>
        <dbReference type="Google" id="ProtNLM"/>
    </source>
</evidence>
<dbReference type="PROSITE" id="PS00409">
    <property type="entry name" value="PROKAR_NTER_METHYL"/>
    <property type="match status" value="1"/>
</dbReference>
<evidence type="ECO:0000256" key="1">
    <source>
        <dbReference type="ARBA" id="ARBA00022481"/>
    </source>
</evidence>
<reference evidence="3 4" key="1">
    <citation type="journal article" date="2016" name="Nat. Commun.">
        <title>Thousands of microbial genomes shed light on interconnected biogeochemical processes in an aquifer system.</title>
        <authorList>
            <person name="Anantharaman K."/>
            <person name="Brown C.T."/>
            <person name="Hug L.A."/>
            <person name="Sharon I."/>
            <person name="Castelle C.J."/>
            <person name="Probst A.J."/>
            <person name="Thomas B.C."/>
            <person name="Singh A."/>
            <person name="Wilkins M.J."/>
            <person name="Karaoz U."/>
            <person name="Brodie E.L."/>
            <person name="Williams K.H."/>
            <person name="Hubbard S.S."/>
            <person name="Banfield J.F."/>
        </authorList>
    </citation>
    <scope>NUCLEOTIDE SEQUENCE [LARGE SCALE GENOMIC DNA]</scope>
    <source>
        <strain evidence="4">RIFCSPHIGHO2_01_FULL_58_15</strain>
    </source>
</reference>
<proteinExistence type="predicted"/>
<dbReference type="EMBL" id="MHST01000018">
    <property type="protein sequence ID" value="OHA48640.1"/>
    <property type="molecule type" value="Genomic_DNA"/>
</dbReference>
<sequence>MRSTPHSSLLAPRSARGGFTLVELLMVITIIGILAAVILVAVGQTRQRARDARRLDDAQRLVKALELYRQQGEVFPDVTAIGTDPDATQFTEITTELVNAGLINGVPVDPFAAHTYRAQANSTLNPTGIILAVDLEQDHDACLTDYDGASFGGGTACGDGGGCGGDAPDGVDYCICVGSDCSP</sequence>
<keyword evidence="2" id="KW-0812">Transmembrane</keyword>
<dbReference type="GO" id="GO:0015627">
    <property type="term" value="C:type II protein secretion system complex"/>
    <property type="evidence" value="ECO:0007669"/>
    <property type="project" value="InterPro"/>
</dbReference>
<keyword evidence="2" id="KW-0472">Membrane</keyword>
<dbReference type="InterPro" id="IPR012902">
    <property type="entry name" value="N_methyl_site"/>
</dbReference>
<accession>A0A1G2PJY9</accession>
<keyword evidence="2" id="KW-1133">Transmembrane helix</keyword>
<dbReference type="Gene3D" id="3.30.700.10">
    <property type="entry name" value="Glycoprotein, Type 4 Pilin"/>
    <property type="match status" value="1"/>
</dbReference>
<dbReference type="STRING" id="1802363.A2682_02525"/>
<feature type="transmembrane region" description="Helical" evidence="2">
    <location>
        <begin position="20"/>
        <end position="43"/>
    </location>
</feature>
<organism evidence="3 4">
    <name type="scientific">Terrybacteria sp. (strain RIFCSPHIGHO2_01_FULL_58_15)</name>
    <dbReference type="NCBI Taxonomy" id="1802363"/>
    <lineage>
        <taxon>Bacteria</taxon>
        <taxon>Candidatus Terryibacteriota</taxon>
    </lineage>
</organism>
<protein>
    <recommendedName>
        <fullName evidence="5">Type II secretion system protein GspG C-terminal domain-containing protein</fullName>
    </recommendedName>
</protein>
<dbReference type="AlphaFoldDB" id="A0A1G2PJY9"/>
<dbReference type="SUPFAM" id="SSF54523">
    <property type="entry name" value="Pili subunits"/>
    <property type="match status" value="1"/>
</dbReference>
<gene>
    <name evidence="3" type="ORF">A2682_02525</name>
</gene>